<protein>
    <submittedName>
        <fullName evidence="2">Uncharacterized protein</fullName>
    </submittedName>
</protein>
<dbReference type="AlphaFoldDB" id="A0A0K1JEX8"/>
<keyword evidence="1" id="KW-1133">Transmembrane helix</keyword>
<dbReference type="NCBIfam" id="NF038403">
    <property type="entry name" value="perm_prefix_1"/>
    <property type="match status" value="1"/>
</dbReference>
<reference evidence="2 3" key="1">
    <citation type="submission" date="2015-03" db="EMBL/GenBank/DDBJ databases">
        <title>Luteipulveratus halotolerans sp. nov., a novel actinobacterium (Dermacoccaceae) from Sarawak, Malaysia.</title>
        <authorList>
            <person name="Juboi H."/>
            <person name="Basik A."/>
            <person name="Shamsul S.S."/>
            <person name="Arnold P."/>
            <person name="Schmitt E.K."/>
            <person name="Sanglier J.-J."/>
            <person name="Yeo T."/>
        </authorList>
    </citation>
    <scope>NUCLEOTIDE SEQUENCE [LARGE SCALE GENOMIC DNA]</scope>
    <source>
        <strain evidence="2 3">MN07-A0370</strain>
    </source>
</reference>
<dbReference type="KEGG" id="lmoi:VV02_03495"/>
<gene>
    <name evidence="2" type="ORF">VV02_03495</name>
</gene>
<sequence>MYVRDFTRAVSGRRTPRGGPPIIVTEAHDHLLDATESWERKGYDRRTAEQRAIAEFGDVEQLAPGYRSVVAFDIVRRSTWVLLVTLMIQPFVWDLRRQEPLPRDTSIGALKHVVETIGMGLLVGGALAVLTLTIGLRWWGIRTWMIRSTAAVLAAGSALVMVLGVAMALTGTTTIGDLALVGGFVCVPMTLVVGLSVRGWLRLGSPRRDPAGILEA</sequence>
<dbReference type="EMBL" id="CP011112">
    <property type="protein sequence ID" value="AKU15148.1"/>
    <property type="molecule type" value="Genomic_DNA"/>
</dbReference>
<feature type="transmembrane region" description="Helical" evidence="1">
    <location>
        <begin position="113"/>
        <end position="139"/>
    </location>
</feature>
<evidence type="ECO:0000313" key="2">
    <source>
        <dbReference type="EMBL" id="AKU15148.1"/>
    </source>
</evidence>
<proteinExistence type="predicted"/>
<feature type="transmembrane region" description="Helical" evidence="1">
    <location>
        <begin position="74"/>
        <end position="93"/>
    </location>
</feature>
<feature type="transmembrane region" description="Helical" evidence="1">
    <location>
        <begin position="178"/>
        <end position="201"/>
    </location>
</feature>
<name>A0A0K1JEX8_9MICO</name>
<keyword evidence="1" id="KW-0472">Membrane</keyword>
<evidence type="ECO:0000256" key="1">
    <source>
        <dbReference type="SAM" id="Phobius"/>
    </source>
</evidence>
<accession>A0A0K1JEX8</accession>
<dbReference type="Proteomes" id="UP000066480">
    <property type="component" value="Chromosome"/>
</dbReference>
<organism evidence="2 3">
    <name type="scientific">Luteipulveratus mongoliensis</name>
    <dbReference type="NCBI Taxonomy" id="571913"/>
    <lineage>
        <taxon>Bacteria</taxon>
        <taxon>Bacillati</taxon>
        <taxon>Actinomycetota</taxon>
        <taxon>Actinomycetes</taxon>
        <taxon>Micrococcales</taxon>
        <taxon>Dermacoccaceae</taxon>
        <taxon>Luteipulveratus</taxon>
    </lineage>
</organism>
<evidence type="ECO:0000313" key="3">
    <source>
        <dbReference type="Proteomes" id="UP000066480"/>
    </source>
</evidence>
<feature type="transmembrane region" description="Helical" evidence="1">
    <location>
        <begin position="151"/>
        <end position="172"/>
    </location>
</feature>
<keyword evidence="1" id="KW-0812">Transmembrane</keyword>
<keyword evidence="3" id="KW-1185">Reference proteome</keyword>
<dbReference type="InterPro" id="IPR047928">
    <property type="entry name" value="Perm_prefix_1"/>
</dbReference>